<evidence type="ECO:0000256" key="1">
    <source>
        <dbReference type="ARBA" id="ARBA00007317"/>
    </source>
</evidence>
<dbReference type="Gene3D" id="4.10.320.10">
    <property type="entry name" value="E3-binding domain"/>
    <property type="match status" value="1"/>
</dbReference>
<dbReference type="AlphaFoldDB" id="A0A1C7PBG9"/>
<gene>
    <name evidence="3" type="ORF">PYTT_1173</name>
</gene>
<keyword evidence="3" id="KW-0808">Transferase</keyword>
<evidence type="ECO:0000259" key="2">
    <source>
        <dbReference type="PROSITE" id="PS51826"/>
    </source>
</evidence>
<dbReference type="OrthoDB" id="9805770at2"/>
<evidence type="ECO:0000313" key="3">
    <source>
        <dbReference type="EMBL" id="SEH84604.1"/>
    </source>
</evidence>
<sequence length="259" mass="27508">MSMPLIRVSPLARKLCVQFGLSPQGIPGTGPRGRVMAADVECFRAGQDAEPARGSGSTKLGSSALAPNREMAGDYFHFSMEADMAKLAAISTPIAVQCEKLLNGRYSLFDYIVRAVVKACLTQADWLAERGDLNVLLVEDGGTKLIGIEKAASKSIYKIAQESREGATLPEGARTDVVVCDVGLSPEEVADRMGAATSVVVKIEGTSPKVRIECGRPVSKLILPVTLYVNSRILDEPAAGLVAGELKTLLENPVILLLL</sequence>
<proteinExistence type="inferred from homology"/>
<dbReference type="Proteomes" id="UP000176204">
    <property type="component" value="Chromosome I"/>
</dbReference>
<dbReference type="InterPro" id="IPR023213">
    <property type="entry name" value="CAT-like_dom_sf"/>
</dbReference>
<feature type="domain" description="Peripheral subunit-binding (PSBD)" evidence="2">
    <location>
        <begin position="7"/>
        <end position="44"/>
    </location>
</feature>
<comment type="similarity">
    <text evidence="1">Belongs to the 2-oxoacid dehydrogenase family.</text>
</comment>
<dbReference type="RefSeq" id="WP_071133320.1">
    <property type="nucleotide sequence ID" value="NZ_LT629973.1"/>
</dbReference>
<reference evidence="4" key="1">
    <citation type="submission" date="2016-09" db="EMBL/GenBank/DDBJ databases">
        <authorList>
            <person name="Koehorst J."/>
        </authorList>
    </citation>
    <scope>NUCLEOTIDE SEQUENCE [LARGE SCALE GENOMIC DNA]</scope>
</reference>
<dbReference type="PROSITE" id="PS51826">
    <property type="entry name" value="PSBD"/>
    <property type="match status" value="1"/>
</dbReference>
<dbReference type="SUPFAM" id="SSF52777">
    <property type="entry name" value="CoA-dependent acyltransferases"/>
    <property type="match status" value="1"/>
</dbReference>
<evidence type="ECO:0000313" key="4">
    <source>
        <dbReference type="Proteomes" id="UP000176204"/>
    </source>
</evidence>
<dbReference type="InterPro" id="IPR036625">
    <property type="entry name" value="E3-bd_dom_sf"/>
</dbReference>
<name>A0A1C7PBG9_9BACT</name>
<protein>
    <submittedName>
        <fullName evidence="3">Chloramphenicol acetyltransferase-like domain</fullName>
    </submittedName>
</protein>
<dbReference type="Gene3D" id="3.30.559.10">
    <property type="entry name" value="Chloramphenicol acetyltransferase-like domain"/>
    <property type="match status" value="1"/>
</dbReference>
<dbReference type="InterPro" id="IPR004167">
    <property type="entry name" value="PSBD"/>
</dbReference>
<organism evidence="3 4">
    <name type="scientific">Akkermansia glycaniphila</name>
    <dbReference type="NCBI Taxonomy" id="1679444"/>
    <lineage>
        <taxon>Bacteria</taxon>
        <taxon>Pseudomonadati</taxon>
        <taxon>Verrucomicrobiota</taxon>
        <taxon>Verrucomicrobiia</taxon>
        <taxon>Verrucomicrobiales</taxon>
        <taxon>Akkermansiaceae</taxon>
        <taxon>Akkermansia</taxon>
    </lineage>
</organism>
<dbReference type="STRING" id="1679444.PYTT_1173"/>
<dbReference type="GO" id="GO:0016746">
    <property type="term" value="F:acyltransferase activity"/>
    <property type="evidence" value="ECO:0007669"/>
    <property type="project" value="InterPro"/>
</dbReference>
<dbReference type="Pfam" id="PF02817">
    <property type="entry name" value="E3_binding"/>
    <property type="match status" value="1"/>
</dbReference>
<keyword evidence="4" id="KW-1185">Reference proteome</keyword>
<dbReference type="EMBL" id="LT629973">
    <property type="protein sequence ID" value="SEH84604.1"/>
    <property type="molecule type" value="Genomic_DNA"/>
</dbReference>
<dbReference type="SUPFAM" id="SSF47005">
    <property type="entry name" value="Peripheral subunit-binding domain of 2-oxo acid dehydrogenase complex"/>
    <property type="match status" value="1"/>
</dbReference>
<accession>A0A1C7PBG9</accession>
<dbReference type="KEGG" id="agl:PYTT_1173"/>